<comment type="caution">
    <text evidence="10">The sequence shown here is derived from an EMBL/GenBank/DDBJ whole genome shotgun (WGS) entry which is preliminary data.</text>
</comment>
<keyword evidence="3" id="KW-0309">Germination</keyword>
<sequence>MKTTRTAKRILWFLPLLSMILLTGCWDRREINDVGFVLATAIDLEKNNQYRVSLQVALPGQMGGESGGGGGTGGDKSYYIDSATGKTVGDAMNSLQKRMSRFLTTSHVRVYVIGEDLAKKGVKELFSSLGRGTEYRLNAYMMVAKGKAYDLLGAQPKFERFPAEALRELAKTSNMTVKDLANSMALEGSDAVMPYMGVEESQKGDKPSKEIALMGYALFDNGHMSGLLQGENLSGFNFMLHKKMGFMTLELAKQDSLDVFLTGGTVRILPKLSGNNVSFDIRITAAASIVETMSMRDLTLPVNTHAFEKKLSEKLQASITGTLHNLQKSDSDAIGFGEVISRELPGKWKNISGQWKKDYFQQAAFHVQVDSNITRAGLISENIAKKEPKS</sequence>
<dbReference type="InterPro" id="IPR008844">
    <property type="entry name" value="Spore_GerAC-like"/>
</dbReference>
<dbReference type="Proteomes" id="UP001597541">
    <property type="component" value="Unassembled WGS sequence"/>
</dbReference>
<dbReference type="PANTHER" id="PTHR35789:SF1">
    <property type="entry name" value="SPORE GERMINATION PROTEIN B3"/>
    <property type="match status" value="1"/>
</dbReference>
<name>A0ABW5PEL6_9BACL</name>
<evidence type="ECO:0000256" key="2">
    <source>
        <dbReference type="ARBA" id="ARBA00007886"/>
    </source>
</evidence>
<feature type="domain" description="Spore germination protein N-terminal" evidence="9">
    <location>
        <begin position="27"/>
        <end position="197"/>
    </location>
</feature>
<dbReference type="PROSITE" id="PS51257">
    <property type="entry name" value="PROKAR_LIPOPROTEIN"/>
    <property type="match status" value="1"/>
</dbReference>
<dbReference type="EMBL" id="JBHUME010000009">
    <property type="protein sequence ID" value="MFD2613796.1"/>
    <property type="molecule type" value="Genomic_DNA"/>
</dbReference>
<keyword evidence="4" id="KW-0732">Signal</keyword>
<dbReference type="Pfam" id="PF05504">
    <property type="entry name" value="Spore_GerAC"/>
    <property type="match status" value="1"/>
</dbReference>
<evidence type="ECO:0000256" key="7">
    <source>
        <dbReference type="ARBA" id="ARBA00023288"/>
    </source>
</evidence>
<dbReference type="Gene3D" id="3.30.300.210">
    <property type="entry name" value="Nutrient germinant receptor protein C, domain 3"/>
    <property type="match status" value="1"/>
</dbReference>
<dbReference type="InterPro" id="IPR046953">
    <property type="entry name" value="Spore_GerAC-like_C"/>
</dbReference>
<comment type="similarity">
    <text evidence="2">Belongs to the GerABKC lipoprotein family.</text>
</comment>
<accession>A0ABW5PEL6</accession>
<dbReference type="InterPro" id="IPR038501">
    <property type="entry name" value="Spore_GerAC_C_sf"/>
</dbReference>
<keyword evidence="7" id="KW-0449">Lipoprotein</keyword>
<keyword evidence="11" id="KW-1185">Reference proteome</keyword>
<dbReference type="InterPro" id="IPR057336">
    <property type="entry name" value="GerAC_N"/>
</dbReference>
<gene>
    <name evidence="10" type="ORF">ACFSUF_15375</name>
</gene>
<protein>
    <submittedName>
        <fullName evidence="10">Ger(X)C family spore germination protein</fullName>
    </submittedName>
</protein>
<evidence type="ECO:0000256" key="4">
    <source>
        <dbReference type="ARBA" id="ARBA00022729"/>
    </source>
</evidence>
<dbReference type="Pfam" id="PF25198">
    <property type="entry name" value="Spore_GerAC_N"/>
    <property type="match status" value="1"/>
</dbReference>
<proteinExistence type="inferred from homology"/>
<evidence type="ECO:0000259" key="8">
    <source>
        <dbReference type="Pfam" id="PF05504"/>
    </source>
</evidence>
<dbReference type="RefSeq" id="WP_377603969.1">
    <property type="nucleotide sequence ID" value="NZ_JBHUME010000009.1"/>
</dbReference>
<reference evidence="11" key="1">
    <citation type="journal article" date="2019" name="Int. J. Syst. Evol. Microbiol.">
        <title>The Global Catalogue of Microorganisms (GCM) 10K type strain sequencing project: providing services to taxonomists for standard genome sequencing and annotation.</title>
        <authorList>
            <consortium name="The Broad Institute Genomics Platform"/>
            <consortium name="The Broad Institute Genome Sequencing Center for Infectious Disease"/>
            <person name="Wu L."/>
            <person name="Ma J."/>
        </authorList>
    </citation>
    <scope>NUCLEOTIDE SEQUENCE [LARGE SCALE GENOMIC DNA]</scope>
    <source>
        <strain evidence="11">KCTC 3950</strain>
    </source>
</reference>
<keyword evidence="5" id="KW-0472">Membrane</keyword>
<evidence type="ECO:0000259" key="9">
    <source>
        <dbReference type="Pfam" id="PF25198"/>
    </source>
</evidence>
<evidence type="ECO:0000313" key="10">
    <source>
        <dbReference type="EMBL" id="MFD2613796.1"/>
    </source>
</evidence>
<keyword evidence="6" id="KW-0564">Palmitate</keyword>
<evidence type="ECO:0000313" key="11">
    <source>
        <dbReference type="Proteomes" id="UP001597541"/>
    </source>
</evidence>
<comment type="subcellular location">
    <subcellularLocation>
        <location evidence="1">Membrane</location>
        <topology evidence="1">Lipid-anchor</topology>
    </subcellularLocation>
</comment>
<evidence type="ECO:0000256" key="1">
    <source>
        <dbReference type="ARBA" id="ARBA00004635"/>
    </source>
</evidence>
<organism evidence="10 11">
    <name type="scientific">Paenibacillus gansuensis</name>
    <dbReference type="NCBI Taxonomy" id="306542"/>
    <lineage>
        <taxon>Bacteria</taxon>
        <taxon>Bacillati</taxon>
        <taxon>Bacillota</taxon>
        <taxon>Bacilli</taxon>
        <taxon>Bacillales</taxon>
        <taxon>Paenibacillaceae</taxon>
        <taxon>Paenibacillus</taxon>
    </lineage>
</organism>
<dbReference type="Gene3D" id="6.20.190.10">
    <property type="entry name" value="Nutrient germinant receptor protein C, domain 1"/>
    <property type="match status" value="1"/>
</dbReference>
<evidence type="ECO:0000256" key="6">
    <source>
        <dbReference type="ARBA" id="ARBA00023139"/>
    </source>
</evidence>
<dbReference type="PANTHER" id="PTHR35789">
    <property type="entry name" value="SPORE GERMINATION PROTEIN B3"/>
    <property type="match status" value="1"/>
</dbReference>
<feature type="domain" description="Spore germination GerAC-like C-terminal" evidence="8">
    <location>
        <begin position="214"/>
        <end position="377"/>
    </location>
</feature>
<dbReference type="NCBIfam" id="TIGR02887">
    <property type="entry name" value="spore_ger_x_C"/>
    <property type="match status" value="1"/>
</dbReference>
<evidence type="ECO:0000256" key="5">
    <source>
        <dbReference type="ARBA" id="ARBA00023136"/>
    </source>
</evidence>
<evidence type="ECO:0000256" key="3">
    <source>
        <dbReference type="ARBA" id="ARBA00022544"/>
    </source>
</evidence>